<organism evidence="4">
    <name type="scientific">Nothobranchius korthausae</name>
    <dbReference type="NCBI Taxonomy" id="1143690"/>
    <lineage>
        <taxon>Eukaryota</taxon>
        <taxon>Metazoa</taxon>
        <taxon>Chordata</taxon>
        <taxon>Craniata</taxon>
        <taxon>Vertebrata</taxon>
        <taxon>Euteleostomi</taxon>
        <taxon>Actinopterygii</taxon>
        <taxon>Neopterygii</taxon>
        <taxon>Teleostei</taxon>
        <taxon>Neoteleostei</taxon>
        <taxon>Acanthomorphata</taxon>
        <taxon>Ovalentaria</taxon>
        <taxon>Atherinomorphae</taxon>
        <taxon>Cyprinodontiformes</taxon>
        <taxon>Nothobranchiidae</taxon>
        <taxon>Nothobranchius</taxon>
    </lineage>
</organism>
<dbReference type="EMBL" id="HAEB01010927">
    <property type="protein sequence ID" value="SBQ57454.1"/>
    <property type="molecule type" value="Transcribed_RNA"/>
</dbReference>
<comment type="subcellular location">
    <subcellularLocation>
        <location evidence="1">Mitochondrion inner membrane</location>
    </subcellularLocation>
</comment>
<dbReference type="GO" id="GO:1990246">
    <property type="term" value="C:uniplex complex"/>
    <property type="evidence" value="ECO:0007669"/>
    <property type="project" value="TreeGrafter"/>
</dbReference>
<reference evidence="4" key="1">
    <citation type="submission" date="2016-05" db="EMBL/GenBank/DDBJ databases">
        <authorList>
            <person name="Lavstsen T."/>
            <person name="Jespersen J.S."/>
        </authorList>
    </citation>
    <scope>NUCLEOTIDE SEQUENCE</scope>
    <source>
        <tissue evidence="4">Brain</tissue>
    </source>
</reference>
<gene>
    <name evidence="4" type="primary">EFHA2</name>
</gene>
<dbReference type="SUPFAM" id="SSF47473">
    <property type="entry name" value="EF-hand"/>
    <property type="match status" value="1"/>
</dbReference>
<accession>A0A1A8FH31</accession>
<dbReference type="GO" id="GO:0036444">
    <property type="term" value="P:calcium import into the mitochondrion"/>
    <property type="evidence" value="ECO:0007669"/>
    <property type="project" value="TreeGrafter"/>
</dbReference>
<evidence type="ECO:0000256" key="1">
    <source>
        <dbReference type="ARBA" id="ARBA00004273"/>
    </source>
</evidence>
<keyword evidence="3" id="KW-0472">Membrane</keyword>
<evidence type="ECO:0000256" key="3">
    <source>
        <dbReference type="ARBA" id="ARBA00023136"/>
    </source>
</evidence>
<proteinExistence type="predicted"/>
<dbReference type="InterPro" id="IPR011992">
    <property type="entry name" value="EF-hand-dom_pair"/>
</dbReference>
<evidence type="ECO:0000313" key="4">
    <source>
        <dbReference type="EMBL" id="SBQ57454.1"/>
    </source>
</evidence>
<dbReference type="GO" id="GO:0005509">
    <property type="term" value="F:calcium ion binding"/>
    <property type="evidence" value="ECO:0007669"/>
    <property type="project" value="InterPro"/>
</dbReference>
<dbReference type="InterPro" id="IPR039800">
    <property type="entry name" value="MICU1/2/3"/>
</dbReference>
<dbReference type="PANTHER" id="PTHR12294">
    <property type="entry name" value="EF HAND DOMAIN FAMILY A1,A2-RELATED"/>
    <property type="match status" value="1"/>
</dbReference>
<dbReference type="AlphaFoldDB" id="A0A1A8FH31"/>
<keyword evidence="2" id="KW-0677">Repeat</keyword>
<dbReference type="PANTHER" id="PTHR12294:SF10">
    <property type="entry name" value="CALCIUM UPTAKE PROTEIN 3, MITOCHONDRIAL"/>
    <property type="match status" value="1"/>
</dbReference>
<evidence type="ECO:0000256" key="2">
    <source>
        <dbReference type="ARBA" id="ARBA00022737"/>
    </source>
</evidence>
<reference evidence="4" key="2">
    <citation type="submission" date="2016-06" db="EMBL/GenBank/DDBJ databases">
        <title>The genome of a short-lived fish provides insights into sex chromosome evolution and the genetic control of aging.</title>
        <authorList>
            <person name="Reichwald K."/>
            <person name="Felder M."/>
            <person name="Petzold A."/>
            <person name="Koch P."/>
            <person name="Groth M."/>
            <person name="Platzer M."/>
        </authorList>
    </citation>
    <scope>NUCLEOTIDE SEQUENCE</scope>
    <source>
        <tissue evidence="4">Brain</tissue>
    </source>
</reference>
<protein>
    <submittedName>
        <fullName evidence="4">EF-hand domain family, member A2</fullName>
    </submittedName>
</protein>
<dbReference type="Gene3D" id="1.10.238.10">
    <property type="entry name" value="EF-hand"/>
    <property type="match status" value="1"/>
</dbReference>
<sequence>MAALRRFFLSGSRTFAVGTPTPPSRPTGALRAVAAGVCVTAAAGAAYYYHCSGGGSFVARRSGLRSHVEARLVHLVLPSVSATDKVRTYDLDDRDVYMSSYENRFRLFSSVEYGGQLYMTPLNFIESVTLNEPRSKRGWKSFTKQELEKMLRDTPPVWKGSSNLFRNLRERGVISYTEYLFLLCILTKPRAGFRIAFNMFDADGNEMVDKREFLVLEEIFRKKKDRKEVSEDVERLDQHSLQLYGQHRSQPHLVRIVPFL</sequence>
<name>A0A1A8FH31_9TELE</name>
<dbReference type="GO" id="GO:0051560">
    <property type="term" value="P:mitochondrial calcium ion homeostasis"/>
    <property type="evidence" value="ECO:0007669"/>
    <property type="project" value="TreeGrafter"/>
</dbReference>